<dbReference type="GO" id="GO:0016740">
    <property type="term" value="F:transferase activity"/>
    <property type="evidence" value="ECO:0007669"/>
    <property type="project" value="UniProtKB-KW"/>
</dbReference>
<reference evidence="3" key="1">
    <citation type="journal article" date="2014" name="Genome Announc.">
        <title>Draft genome sequence of Colletotrichum sublineola, a destructive pathogen of cultivated sorghum.</title>
        <authorList>
            <person name="Baroncelli R."/>
            <person name="Sanz-Martin J.M."/>
            <person name="Rech G.E."/>
            <person name="Sukno S.A."/>
            <person name="Thon M.R."/>
        </authorList>
    </citation>
    <scope>NUCLEOTIDE SEQUENCE [LARGE SCALE GENOMIC DNA]</scope>
    <source>
        <strain evidence="3">TX430BB</strain>
    </source>
</reference>
<dbReference type="OMA" id="TIMESEM"/>
<dbReference type="PANTHER" id="PTHR21310:SF37">
    <property type="entry name" value="AMINOGLYCOSIDE PHOSPHOTRANSFERASE DOMAIN-CONTAINING PROTEIN"/>
    <property type="match status" value="1"/>
</dbReference>
<evidence type="ECO:0000313" key="2">
    <source>
        <dbReference type="EMBL" id="KDN62769.1"/>
    </source>
</evidence>
<evidence type="ECO:0000259" key="1">
    <source>
        <dbReference type="Pfam" id="PF01636"/>
    </source>
</evidence>
<dbReference type="eggNOG" id="ENOG502SKFN">
    <property type="taxonomic scope" value="Eukaryota"/>
</dbReference>
<keyword evidence="2" id="KW-0808">Transferase</keyword>
<organism evidence="2 3">
    <name type="scientific">Colletotrichum sublineola</name>
    <name type="common">Sorghum anthracnose fungus</name>
    <dbReference type="NCBI Taxonomy" id="1173701"/>
    <lineage>
        <taxon>Eukaryota</taxon>
        <taxon>Fungi</taxon>
        <taxon>Dikarya</taxon>
        <taxon>Ascomycota</taxon>
        <taxon>Pezizomycotina</taxon>
        <taxon>Sordariomycetes</taxon>
        <taxon>Hypocreomycetidae</taxon>
        <taxon>Glomerellales</taxon>
        <taxon>Glomerellaceae</taxon>
        <taxon>Colletotrichum</taxon>
        <taxon>Colletotrichum graminicola species complex</taxon>
    </lineage>
</organism>
<feature type="domain" description="Aminoglycoside phosphotransferase" evidence="1">
    <location>
        <begin position="63"/>
        <end position="333"/>
    </location>
</feature>
<evidence type="ECO:0000313" key="3">
    <source>
        <dbReference type="Proteomes" id="UP000027238"/>
    </source>
</evidence>
<keyword evidence="3" id="KW-1185">Reference proteome</keyword>
<dbReference type="EMBL" id="JMSE01001301">
    <property type="protein sequence ID" value="KDN62769.1"/>
    <property type="molecule type" value="Genomic_DNA"/>
</dbReference>
<dbReference type="Proteomes" id="UP000027238">
    <property type="component" value="Unassembled WGS sequence"/>
</dbReference>
<dbReference type="InterPro" id="IPR002575">
    <property type="entry name" value="Aminoglycoside_PTrfase"/>
</dbReference>
<dbReference type="Pfam" id="PF01636">
    <property type="entry name" value="APH"/>
    <property type="match status" value="1"/>
</dbReference>
<sequence length="469" mass="54015">MEPQFPTSLLTVRYDSLIYNEGSKKYETWQSSAINDGVIRELEVFVTEKLNRGPAKFVERAEGSYNMIFRFRFTAGNDAALRFPKPGHTPLALAKEKLANEVAWMEYLKANTAIPIPHVHNSSLQTLDNPSLGLPSVLMDFVQGENLRDFLASLSAPGKDTAADAMRSTVYEQLAGFYLQINRLHSKQIGSIAKDKLSGQWDVTQRPLTMDMHQLLLGVHEYRTDGWPTKPLQRSSDYFNFVVDQQRSQLWGLRNLNVTHNCKQDVDLKQAAEISQLRFRARMGFKQLVPLFCDHIDDRGPFLPFNPDLDPRNMVVNPDTGRIMGIFDLEFTNAMPAQFARDPPLWLHRVLPGQCLDRDFFPWFLKTYQPYLDLFIVAMKKIEKGGQAENGQKPLSTMMLESWASKRCWFNYAAHHADHIDAIYWAELHKLHPDGDKPEISTIMESEMKRYVEHTERQITAFEQAWEEN</sequence>
<dbReference type="AlphaFoldDB" id="A0A066X527"/>
<name>A0A066X527_COLSU</name>
<gene>
    <name evidence="2" type="ORF">CSUB01_05673</name>
</gene>
<dbReference type="PANTHER" id="PTHR21310">
    <property type="entry name" value="AMINOGLYCOSIDE PHOSPHOTRANSFERASE-RELATED-RELATED"/>
    <property type="match status" value="1"/>
</dbReference>
<accession>A0A066X527</accession>
<dbReference type="OrthoDB" id="5412996at2759"/>
<dbReference type="InterPro" id="IPR011009">
    <property type="entry name" value="Kinase-like_dom_sf"/>
</dbReference>
<dbReference type="SUPFAM" id="SSF56112">
    <property type="entry name" value="Protein kinase-like (PK-like)"/>
    <property type="match status" value="1"/>
</dbReference>
<protein>
    <submittedName>
        <fullName evidence="2">Putative phosphotransferase enzyme family protein</fullName>
    </submittedName>
</protein>
<comment type="caution">
    <text evidence="2">The sequence shown here is derived from an EMBL/GenBank/DDBJ whole genome shotgun (WGS) entry which is preliminary data.</text>
</comment>
<dbReference type="HOGENOM" id="CLU_028906_5_0_1"/>
<proteinExistence type="predicted"/>
<dbReference type="InterPro" id="IPR051678">
    <property type="entry name" value="AGP_Transferase"/>
</dbReference>